<proteinExistence type="predicted"/>
<accession>A0A258FVC1</accession>
<dbReference type="InterPro" id="IPR029060">
    <property type="entry name" value="PIN-like_dom_sf"/>
</dbReference>
<organism evidence="2 3">
    <name type="scientific">Brevundimonas subvibrioides</name>
    <dbReference type="NCBI Taxonomy" id="74313"/>
    <lineage>
        <taxon>Bacteria</taxon>
        <taxon>Pseudomonadati</taxon>
        <taxon>Pseudomonadota</taxon>
        <taxon>Alphaproteobacteria</taxon>
        <taxon>Caulobacterales</taxon>
        <taxon>Caulobacteraceae</taxon>
        <taxon>Brevundimonas</taxon>
    </lineage>
</organism>
<dbReference type="InterPro" id="IPR002716">
    <property type="entry name" value="PIN_dom"/>
</dbReference>
<dbReference type="Gene3D" id="3.40.50.1010">
    <property type="entry name" value="5'-nuclease"/>
    <property type="match status" value="1"/>
</dbReference>
<dbReference type="CDD" id="cd18692">
    <property type="entry name" value="PIN_VapC-like"/>
    <property type="match status" value="1"/>
</dbReference>
<dbReference type="SUPFAM" id="SSF88723">
    <property type="entry name" value="PIN domain-like"/>
    <property type="match status" value="1"/>
</dbReference>
<dbReference type="Pfam" id="PF01850">
    <property type="entry name" value="PIN"/>
    <property type="match status" value="1"/>
</dbReference>
<sequence>MIANTEVFLDTNILLYAALGRDHAGHRWERAREIVLTEDYCTSGQVLAEFYNNATRKGAPPLSSVKAREWVRVVAMKPCQPITSDVVVAGIDHARRYQLSYWDGAIIAAAERIGARVLYSEDLNHGQTYGSVRVENPFLPA</sequence>
<name>A0A258FVC1_9CAUL</name>
<dbReference type="EMBL" id="NCEB01000003">
    <property type="protein sequence ID" value="OYX35702.1"/>
    <property type="molecule type" value="Genomic_DNA"/>
</dbReference>
<dbReference type="Proteomes" id="UP000215595">
    <property type="component" value="Unassembled WGS sequence"/>
</dbReference>
<protein>
    <submittedName>
        <fullName evidence="2">VapC toxin family PIN domain ribonuclease</fullName>
    </submittedName>
</protein>
<evidence type="ECO:0000259" key="1">
    <source>
        <dbReference type="Pfam" id="PF01850"/>
    </source>
</evidence>
<evidence type="ECO:0000313" key="2">
    <source>
        <dbReference type="EMBL" id="OYX35702.1"/>
    </source>
</evidence>
<feature type="domain" description="PIN" evidence="1">
    <location>
        <begin position="7"/>
        <end position="125"/>
    </location>
</feature>
<gene>
    <name evidence="2" type="ORF">B7Z01_02075</name>
</gene>
<evidence type="ECO:0000313" key="3">
    <source>
        <dbReference type="Proteomes" id="UP000215595"/>
    </source>
</evidence>
<dbReference type="AlphaFoldDB" id="A0A258FVC1"/>
<reference evidence="2 3" key="1">
    <citation type="submission" date="2017-03" db="EMBL/GenBank/DDBJ databases">
        <title>Lifting the veil on microbial sulfur biogeochemistry in mining wastewaters.</title>
        <authorList>
            <person name="Kantor R.S."/>
            <person name="Colenbrander Nelson T."/>
            <person name="Marshall S."/>
            <person name="Bennett D."/>
            <person name="Apte S."/>
            <person name="Camacho D."/>
            <person name="Thomas B.C."/>
            <person name="Warren L.A."/>
            <person name="Banfield J.F."/>
        </authorList>
    </citation>
    <scope>NUCLEOTIDE SEQUENCE [LARGE SCALE GENOMIC DNA]</scope>
    <source>
        <strain evidence="2">32-69-9</strain>
    </source>
</reference>
<comment type="caution">
    <text evidence="2">The sequence shown here is derived from an EMBL/GenBank/DDBJ whole genome shotgun (WGS) entry which is preliminary data.</text>
</comment>